<dbReference type="InterPro" id="IPR023380">
    <property type="entry name" value="DsbB-like_sf"/>
</dbReference>
<evidence type="ECO:0000256" key="4">
    <source>
        <dbReference type="ARBA" id="ARBA00022475"/>
    </source>
</evidence>
<evidence type="ECO:0000256" key="1">
    <source>
        <dbReference type="ARBA" id="ARBA00004429"/>
    </source>
</evidence>
<sequence>MNPLRWSFRGQCLAGFAACAALVGFAMYAQLHDGLQPCPLCIFQRVAFASLGLVLLVAGLHAPRGTRGRRGYGVLALLAAITGAAIAGRHVWLQHLPADQVPMCGPGLNYLLDAMPVAGVIRTVLTGSGECAKVDWTLLGLSMPEWSLLWFVLLAVWVVLTMFRAQR</sequence>
<dbReference type="PANTHER" id="PTHR36570">
    <property type="entry name" value="DISULFIDE BOND FORMATION PROTEIN B"/>
    <property type="match status" value="1"/>
</dbReference>
<dbReference type="InterPro" id="IPR050183">
    <property type="entry name" value="DsbB"/>
</dbReference>
<evidence type="ECO:0000256" key="10">
    <source>
        <dbReference type="ARBA" id="ARBA00023136"/>
    </source>
</evidence>
<evidence type="ECO:0000256" key="13">
    <source>
        <dbReference type="ARBA" id="ARBA00023284"/>
    </source>
</evidence>
<keyword evidence="7 14" id="KW-0249">Electron transport</keyword>
<evidence type="ECO:0000256" key="8">
    <source>
        <dbReference type="ARBA" id="ARBA00022989"/>
    </source>
</evidence>
<dbReference type="RefSeq" id="WP_243319580.1">
    <property type="nucleotide sequence ID" value="NZ_JALGCL010000001.1"/>
</dbReference>
<evidence type="ECO:0000256" key="3">
    <source>
        <dbReference type="ARBA" id="ARBA00022448"/>
    </source>
</evidence>
<dbReference type="Gene3D" id="1.20.1550.10">
    <property type="entry name" value="DsbB-like"/>
    <property type="match status" value="1"/>
</dbReference>
<name>A0ABT0A2W3_9GAMM</name>
<feature type="disulfide bond" description="Redox-active" evidence="14">
    <location>
        <begin position="38"/>
        <end position="41"/>
    </location>
</feature>
<evidence type="ECO:0000256" key="5">
    <source>
        <dbReference type="ARBA" id="ARBA00022519"/>
    </source>
</evidence>
<keyword evidence="8 14" id="KW-1133">Transmembrane helix</keyword>
<proteinExistence type="inferred from homology"/>
<dbReference type="Pfam" id="PF02600">
    <property type="entry name" value="DsbB"/>
    <property type="match status" value="1"/>
</dbReference>
<comment type="subcellular location">
    <subcellularLocation>
        <location evidence="1">Cell inner membrane</location>
        <topology evidence="1">Multi-pass membrane protein</topology>
    </subcellularLocation>
    <subcellularLocation>
        <location evidence="14">Cell membrane</location>
        <topology evidence="14">Multi-pass membrane protein</topology>
    </subcellularLocation>
</comment>
<comment type="function">
    <text evidence="14">Required for disulfide bond formation in some periplasmic proteins. Acts by oxidizing the DsbA protein.</text>
</comment>
<keyword evidence="6 14" id="KW-0812">Transmembrane</keyword>
<gene>
    <name evidence="14" type="primary">dsbB</name>
    <name evidence="16" type="ORF">MQC88_04985</name>
</gene>
<dbReference type="InterPro" id="IPR022920">
    <property type="entry name" value="Disulphide_bond_form_DsbB"/>
</dbReference>
<feature type="topological domain" description="Cytoplasmic" evidence="14">
    <location>
        <begin position="165"/>
        <end position="167"/>
    </location>
</feature>
<evidence type="ECO:0000256" key="9">
    <source>
        <dbReference type="ARBA" id="ARBA00023002"/>
    </source>
</evidence>
<keyword evidence="11 14" id="KW-1015">Disulfide bond</keyword>
<keyword evidence="12 14" id="KW-0143">Chaperone</keyword>
<dbReference type="SUPFAM" id="SSF158442">
    <property type="entry name" value="DsbB-like"/>
    <property type="match status" value="1"/>
</dbReference>
<protein>
    <recommendedName>
        <fullName evidence="14">Disulfide bond formation protein B</fullName>
    </recommendedName>
    <alternativeName>
        <fullName evidence="14">Disulfide oxidoreductase</fullName>
    </alternativeName>
</protein>
<evidence type="ECO:0000256" key="14">
    <source>
        <dbReference type="HAMAP-Rule" id="MF_00286"/>
    </source>
</evidence>
<dbReference type="PANTHER" id="PTHR36570:SF3">
    <property type="entry name" value="DISULFIDE BOND FORMATION PROTEIN B"/>
    <property type="match status" value="1"/>
</dbReference>
<feature type="transmembrane region" description="Helical" evidence="15">
    <location>
        <begin position="42"/>
        <end position="60"/>
    </location>
</feature>
<keyword evidence="9 14" id="KW-0560">Oxidoreductase</keyword>
<evidence type="ECO:0000313" key="16">
    <source>
        <dbReference type="EMBL" id="MCJ0825319.1"/>
    </source>
</evidence>
<keyword evidence="5" id="KW-0997">Cell inner membrane</keyword>
<feature type="topological domain" description="Periplasmic" evidence="14">
    <location>
        <begin position="29"/>
        <end position="46"/>
    </location>
</feature>
<keyword evidence="10 14" id="KW-0472">Membrane</keyword>
<feature type="transmembrane region" description="Helical" evidence="15">
    <location>
        <begin position="12"/>
        <end position="30"/>
    </location>
</feature>
<accession>A0ABT0A2W3</accession>
<keyword evidence="13 14" id="KW-0676">Redox-active center</keyword>
<keyword evidence="4 14" id="KW-1003">Cell membrane</keyword>
<evidence type="ECO:0000313" key="17">
    <source>
        <dbReference type="Proteomes" id="UP001165423"/>
    </source>
</evidence>
<dbReference type="Proteomes" id="UP001165423">
    <property type="component" value="Unassembled WGS sequence"/>
</dbReference>
<evidence type="ECO:0000256" key="6">
    <source>
        <dbReference type="ARBA" id="ARBA00022692"/>
    </source>
</evidence>
<evidence type="ECO:0000256" key="2">
    <source>
        <dbReference type="ARBA" id="ARBA00008823"/>
    </source>
</evidence>
<comment type="caution">
    <text evidence="14">Lacks conserved residue(s) required for the propagation of feature annotation.</text>
</comment>
<keyword evidence="17" id="KW-1185">Reference proteome</keyword>
<comment type="similarity">
    <text evidence="2 14">Belongs to the DsbB family.</text>
</comment>
<evidence type="ECO:0000256" key="12">
    <source>
        <dbReference type="ARBA" id="ARBA00023186"/>
    </source>
</evidence>
<evidence type="ECO:0000256" key="7">
    <source>
        <dbReference type="ARBA" id="ARBA00022982"/>
    </source>
</evidence>
<dbReference type="HAMAP" id="MF_00286">
    <property type="entry name" value="DsbB"/>
    <property type="match status" value="1"/>
</dbReference>
<evidence type="ECO:0000256" key="11">
    <source>
        <dbReference type="ARBA" id="ARBA00023157"/>
    </source>
</evidence>
<feature type="transmembrane region" description="Helical" evidence="15">
    <location>
        <begin position="72"/>
        <end position="92"/>
    </location>
</feature>
<dbReference type="InterPro" id="IPR003752">
    <property type="entry name" value="DiS_bond_form_DsbB/BdbC"/>
</dbReference>
<keyword evidence="3 14" id="KW-0813">Transport</keyword>
<organism evidence="16 17">
    <name type="scientific">Cognatiluteimonas sedimenti</name>
    <dbReference type="NCBI Taxonomy" id="2927791"/>
    <lineage>
        <taxon>Bacteria</taxon>
        <taxon>Pseudomonadati</taxon>
        <taxon>Pseudomonadota</taxon>
        <taxon>Gammaproteobacteria</taxon>
        <taxon>Lysobacterales</taxon>
        <taxon>Lysobacteraceae</taxon>
        <taxon>Cognatiluteimonas</taxon>
    </lineage>
</organism>
<evidence type="ECO:0000256" key="15">
    <source>
        <dbReference type="SAM" id="Phobius"/>
    </source>
</evidence>
<feature type="topological domain" description="Cytoplasmic" evidence="14">
    <location>
        <begin position="1"/>
        <end position="11"/>
    </location>
</feature>
<feature type="transmembrane region" description="Helical" evidence="15">
    <location>
        <begin position="146"/>
        <end position="163"/>
    </location>
</feature>
<dbReference type="EMBL" id="JALGCL010000001">
    <property type="protein sequence ID" value="MCJ0825319.1"/>
    <property type="molecule type" value="Genomic_DNA"/>
</dbReference>
<comment type="caution">
    <text evidence="16">The sequence shown here is derived from an EMBL/GenBank/DDBJ whole genome shotgun (WGS) entry which is preliminary data.</text>
</comment>
<reference evidence="16 17" key="1">
    <citation type="submission" date="2022-03" db="EMBL/GenBank/DDBJ databases">
        <title>Luteimonas soily sp. nov., a novel bacterium isolated from the soil.</title>
        <authorList>
            <person name="Zhang X."/>
        </authorList>
    </citation>
    <scope>NUCLEOTIDE SEQUENCE [LARGE SCALE GENOMIC DNA]</scope>
    <source>
        <strain evidence="16 17">50</strain>
    </source>
</reference>
<dbReference type="NCBIfam" id="NF003354">
    <property type="entry name" value="PRK04388.1"/>
    <property type="match status" value="1"/>
</dbReference>